<sequence>MVLDKFVDRKFYQHSGFSNLNSNSKNSGNVDSNVNVGSQQENNTSFASFSTVTGYQNNFRSGFNNNGPYHQRSILLQSPTKSLDDFGTEPSRSPSIQRCSGGLVSCCEPTLTAVVASTCGNPALCDPTDEHHQRLFSPIIQLEENTLMSEHSNEPSEIRFNDHAFSILQQMENESKRPHVLSPVRSISVLEAGISNLQQQPAPIRRYRPFSPHSTGKSNHQQRPKITDRRRSSATVPLARSKEELENLLVSANIDPNKPVRSVLVEAGIGSEFSSVGRLKPHLVCPHGFQNFLEVPSTHMLFFGNNNNQTLTNSSLRTSVPPLAPKSSTAFVVTSRQRRQTIVTTSTIHNEKQIQVPVEIGTSLSLDDSLINSVSANNRDALINSSNSFVSSEEYTESRNSQKMRRVRNEGDIINETVTFAQIPCSYKGCQKTFSNKSSMRKHLQIHGPRQHVCQQCHRSFIERSKLKRHLLVHSGEKPFVCNFEGCTKRFSLDFNLRTHIRTVHTDSAYPRHKPKGISTKIRETRGDDLPKQKQQGSVKIEIKQQNQTVFGFYEGNGRESDGIDVH</sequence>
<dbReference type="InterPro" id="IPR013087">
    <property type="entry name" value="Znf_C2H2_type"/>
</dbReference>
<keyword evidence="5" id="KW-0862">Zinc</keyword>
<dbReference type="PANTHER" id="PTHR14003">
    <property type="entry name" value="TRANSCRIPTIONAL REPRESSOR PROTEIN YY"/>
    <property type="match status" value="1"/>
</dbReference>
<evidence type="ECO:0000313" key="11">
    <source>
        <dbReference type="Proteomes" id="UP000887563"/>
    </source>
</evidence>
<evidence type="ECO:0000256" key="5">
    <source>
        <dbReference type="ARBA" id="ARBA00022833"/>
    </source>
</evidence>
<evidence type="ECO:0000256" key="7">
    <source>
        <dbReference type="ARBA" id="ARBA00023242"/>
    </source>
</evidence>
<feature type="domain" description="C2H2-type" evidence="10">
    <location>
        <begin position="480"/>
        <end position="510"/>
    </location>
</feature>
<dbReference type="Gene3D" id="3.30.160.60">
    <property type="entry name" value="Classic Zinc Finger"/>
    <property type="match status" value="3"/>
</dbReference>
<dbReference type="Pfam" id="PF00096">
    <property type="entry name" value="zf-C2H2"/>
    <property type="match status" value="3"/>
</dbReference>
<dbReference type="InterPro" id="IPR036236">
    <property type="entry name" value="Znf_C2H2_sf"/>
</dbReference>
<dbReference type="SMART" id="SM00355">
    <property type="entry name" value="ZnF_C2H2"/>
    <property type="match status" value="3"/>
</dbReference>
<keyword evidence="3" id="KW-0677">Repeat</keyword>
<name>A0A914N8Y7_MELIC</name>
<keyword evidence="4 8" id="KW-0863">Zinc-finger</keyword>
<dbReference type="GO" id="GO:0031519">
    <property type="term" value="C:PcG protein complex"/>
    <property type="evidence" value="ECO:0007669"/>
    <property type="project" value="TreeGrafter"/>
</dbReference>
<evidence type="ECO:0000256" key="8">
    <source>
        <dbReference type="PROSITE-ProRule" id="PRU00042"/>
    </source>
</evidence>
<dbReference type="GO" id="GO:0000785">
    <property type="term" value="C:chromatin"/>
    <property type="evidence" value="ECO:0007669"/>
    <property type="project" value="TreeGrafter"/>
</dbReference>
<dbReference type="GO" id="GO:0005667">
    <property type="term" value="C:transcription regulator complex"/>
    <property type="evidence" value="ECO:0007669"/>
    <property type="project" value="TreeGrafter"/>
</dbReference>
<feature type="domain" description="C2H2-type" evidence="10">
    <location>
        <begin position="452"/>
        <end position="479"/>
    </location>
</feature>
<feature type="region of interest" description="Disordered" evidence="9">
    <location>
        <begin position="201"/>
        <end position="236"/>
    </location>
</feature>
<evidence type="ECO:0000256" key="9">
    <source>
        <dbReference type="SAM" id="MobiDB-lite"/>
    </source>
</evidence>
<keyword evidence="7" id="KW-0539">Nucleus</keyword>
<keyword evidence="11" id="KW-1185">Reference proteome</keyword>
<dbReference type="WBParaSite" id="Minc3s04689g36815">
    <property type="protein sequence ID" value="Minc3s04689g36815"/>
    <property type="gene ID" value="Minc3s04689g36815"/>
</dbReference>
<dbReference type="Proteomes" id="UP000887563">
    <property type="component" value="Unplaced"/>
</dbReference>
<dbReference type="PANTHER" id="PTHR14003:SF19">
    <property type="entry name" value="YY2 TRANSCRIPTION FACTOR"/>
    <property type="match status" value="1"/>
</dbReference>
<feature type="compositionally biased region" description="Basic and acidic residues" evidence="9">
    <location>
        <begin position="521"/>
        <end position="532"/>
    </location>
</feature>
<evidence type="ECO:0000259" key="10">
    <source>
        <dbReference type="PROSITE" id="PS50157"/>
    </source>
</evidence>
<protein>
    <submittedName>
        <fullName evidence="12">C2H2-type domain-containing protein</fullName>
    </submittedName>
</protein>
<comment type="subcellular location">
    <subcellularLocation>
        <location evidence="1">Nucleus</location>
    </subcellularLocation>
</comment>
<proteinExistence type="predicted"/>
<evidence type="ECO:0000256" key="6">
    <source>
        <dbReference type="ARBA" id="ARBA00023125"/>
    </source>
</evidence>
<evidence type="ECO:0000256" key="2">
    <source>
        <dbReference type="ARBA" id="ARBA00022723"/>
    </source>
</evidence>
<reference evidence="12" key="1">
    <citation type="submission" date="2022-11" db="UniProtKB">
        <authorList>
            <consortium name="WormBaseParasite"/>
        </authorList>
    </citation>
    <scope>IDENTIFICATION</scope>
</reference>
<dbReference type="FunFam" id="3.30.160.60:FF:000104">
    <property type="entry name" value="Transcriptional repressor protein YY1"/>
    <property type="match status" value="1"/>
</dbReference>
<feature type="region of interest" description="Disordered" evidence="9">
    <location>
        <begin position="509"/>
        <end position="538"/>
    </location>
</feature>
<keyword evidence="2" id="KW-0479">Metal-binding</keyword>
<organism evidence="11 12">
    <name type="scientific">Meloidogyne incognita</name>
    <name type="common">Southern root-knot nematode worm</name>
    <name type="synonym">Oxyuris incognita</name>
    <dbReference type="NCBI Taxonomy" id="6306"/>
    <lineage>
        <taxon>Eukaryota</taxon>
        <taxon>Metazoa</taxon>
        <taxon>Ecdysozoa</taxon>
        <taxon>Nematoda</taxon>
        <taxon>Chromadorea</taxon>
        <taxon>Rhabditida</taxon>
        <taxon>Tylenchina</taxon>
        <taxon>Tylenchomorpha</taxon>
        <taxon>Tylenchoidea</taxon>
        <taxon>Meloidogynidae</taxon>
        <taxon>Meloidogyninae</taxon>
        <taxon>Meloidogyne</taxon>
        <taxon>Meloidogyne incognita group</taxon>
    </lineage>
</organism>
<evidence type="ECO:0000256" key="4">
    <source>
        <dbReference type="ARBA" id="ARBA00022771"/>
    </source>
</evidence>
<evidence type="ECO:0000256" key="1">
    <source>
        <dbReference type="ARBA" id="ARBA00004123"/>
    </source>
</evidence>
<dbReference type="GO" id="GO:0008270">
    <property type="term" value="F:zinc ion binding"/>
    <property type="evidence" value="ECO:0007669"/>
    <property type="project" value="UniProtKB-KW"/>
</dbReference>
<dbReference type="GO" id="GO:0000978">
    <property type="term" value="F:RNA polymerase II cis-regulatory region sequence-specific DNA binding"/>
    <property type="evidence" value="ECO:0007669"/>
    <property type="project" value="TreeGrafter"/>
</dbReference>
<feature type="domain" description="C2H2-type" evidence="10">
    <location>
        <begin position="423"/>
        <end position="452"/>
    </location>
</feature>
<keyword evidence="6" id="KW-0238">DNA-binding</keyword>
<dbReference type="AlphaFoldDB" id="A0A914N8Y7"/>
<accession>A0A914N8Y7</accession>
<dbReference type="PROSITE" id="PS50157">
    <property type="entry name" value="ZINC_FINGER_C2H2_2"/>
    <property type="match status" value="3"/>
</dbReference>
<feature type="compositionally biased region" description="Polar residues" evidence="9">
    <location>
        <begin position="212"/>
        <end position="221"/>
    </location>
</feature>
<dbReference type="SUPFAM" id="SSF57667">
    <property type="entry name" value="beta-beta-alpha zinc fingers"/>
    <property type="match status" value="2"/>
</dbReference>
<evidence type="ECO:0000256" key="3">
    <source>
        <dbReference type="ARBA" id="ARBA00022737"/>
    </source>
</evidence>
<evidence type="ECO:0000313" key="12">
    <source>
        <dbReference type="WBParaSite" id="Minc3s04689g36815"/>
    </source>
</evidence>
<dbReference type="PROSITE" id="PS00028">
    <property type="entry name" value="ZINC_FINGER_C2H2_1"/>
    <property type="match status" value="3"/>
</dbReference>
<dbReference type="GO" id="GO:0000981">
    <property type="term" value="F:DNA-binding transcription factor activity, RNA polymerase II-specific"/>
    <property type="evidence" value="ECO:0007669"/>
    <property type="project" value="TreeGrafter"/>
</dbReference>